<dbReference type="STRING" id="457570.Nther_0139"/>
<dbReference type="eggNOG" id="COG3285">
    <property type="taxonomic scope" value="Bacteria"/>
</dbReference>
<dbReference type="Pfam" id="PF21686">
    <property type="entry name" value="LigD_Prim-Pol"/>
    <property type="match status" value="1"/>
</dbReference>
<reference evidence="2 3" key="2">
    <citation type="journal article" date="2011" name="J. Bacteriol.">
        <title>Complete genome sequence of the anaerobic, halophilic alkalithermophile Natranaerobius thermophilus JW/NM-WN-LF.</title>
        <authorList>
            <person name="Zhao B."/>
            <person name="Mesbah N.M."/>
            <person name="Dalin E."/>
            <person name="Goodwin L."/>
            <person name="Nolan M."/>
            <person name="Pitluck S."/>
            <person name="Chertkov O."/>
            <person name="Brettin T.S."/>
            <person name="Han J."/>
            <person name="Larimer F.W."/>
            <person name="Land M.L."/>
            <person name="Hauser L."/>
            <person name="Kyrpides N."/>
            <person name="Wiegel J."/>
        </authorList>
    </citation>
    <scope>NUCLEOTIDE SEQUENCE [LARGE SCALE GENOMIC DNA]</scope>
    <source>
        <strain evidence="3">ATCC BAA-1301 / DSM 18059 / JW/NM-WN-LF</strain>
    </source>
</reference>
<accession>B2A484</accession>
<dbReference type="PANTHER" id="PTHR42705">
    <property type="entry name" value="BIFUNCTIONAL NON-HOMOLOGOUS END JOINING PROTEIN LIGD"/>
    <property type="match status" value="1"/>
</dbReference>
<feature type="domain" description="DNA ligase D polymerase" evidence="1">
    <location>
        <begin position="33"/>
        <end position="293"/>
    </location>
</feature>
<dbReference type="AlphaFoldDB" id="B2A484"/>
<reference evidence="2 3" key="1">
    <citation type="submission" date="2008-04" db="EMBL/GenBank/DDBJ databases">
        <title>Complete sequence of chromosome of Natranaerobius thermophilus JW/NM-WN-LF.</title>
        <authorList>
            <consortium name="US DOE Joint Genome Institute"/>
            <person name="Copeland A."/>
            <person name="Lucas S."/>
            <person name="Lapidus A."/>
            <person name="Glavina del Rio T."/>
            <person name="Dalin E."/>
            <person name="Tice H."/>
            <person name="Bruce D."/>
            <person name="Goodwin L."/>
            <person name="Pitluck S."/>
            <person name="Chertkov O."/>
            <person name="Brettin T."/>
            <person name="Detter J.C."/>
            <person name="Han C."/>
            <person name="Kuske C.R."/>
            <person name="Schmutz J."/>
            <person name="Larimer F."/>
            <person name="Land M."/>
            <person name="Hauser L."/>
            <person name="Kyrpides N."/>
            <person name="Lykidis A."/>
            <person name="Mesbah N.M."/>
            <person name="Wiegel J."/>
        </authorList>
    </citation>
    <scope>NUCLEOTIDE SEQUENCE [LARGE SCALE GENOMIC DNA]</scope>
    <source>
        <strain evidence="3">ATCC BAA-1301 / DSM 18059 / JW/NM-WN-LF</strain>
    </source>
</reference>
<protein>
    <submittedName>
        <fullName evidence="2">DNA polymerase LigD, polymerase domain protein</fullName>
    </submittedName>
</protein>
<evidence type="ECO:0000313" key="3">
    <source>
        <dbReference type="Proteomes" id="UP000001683"/>
    </source>
</evidence>
<dbReference type="InterPro" id="IPR052171">
    <property type="entry name" value="NHEJ_LigD"/>
</dbReference>
<keyword evidence="3" id="KW-1185">Reference proteome</keyword>
<organism evidence="2 3">
    <name type="scientific">Natranaerobius thermophilus (strain ATCC BAA-1301 / DSM 18059 / JW/NM-WN-LF)</name>
    <dbReference type="NCBI Taxonomy" id="457570"/>
    <lineage>
        <taxon>Bacteria</taxon>
        <taxon>Bacillati</taxon>
        <taxon>Bacillota</taxon>
        <taxon>Clostridia</taxon>
        <taxon>Natranaerobiales</taxon>
        <taxon>Natranaerobiaceae</taxon>
        <taxon>Natranaerobius</taxon>
    </lineage>
</organism>
<dbReference type="PANTHER" id="PTHR42705:SF2">
    <property type="entry name" value="BIFUNCTIONAL NON-HOMOLOGOUS END JOINING PROTEIN LIGD"/>
    <property type="match status" value="1"/>
</dbReference>
<proteinExistence type="predicted"/>
<name>B2A484_NATTJ</name>
<dbReference type="NCBIfam" id="TIGR02778">
    <property type="entry name" value="ligD_pol"/>
    <property type="match status" value="1"/>
</dbReference>
<evidence type="ECO:0000259" key="1">
    <source>
        <dbReference type="Pfam" id="PF21686"/>
    </source>
</evidence>
<dbReference type="EMBL" id="CP001034">
    <property type="protein sequence ID" value="ACB83738.1"/>
    <property type="molecule type" value="Genomic_DNA"/>
</dbReference>
<dbReference type="InParanoid" id="B2A484"/>
<dbReference type="KEGG" id="nth:Nther_0139"/>
<evidence type="ECO:0000313" key="2">
    <source>
        <dbReference type="EMBL" id="ACB83738.1"/>
    </source>
</evidence>
<dbReference type="Gene3D" id="3.90.920.10">
    <property type="entry name" value="DNA primase, PRIM domain"/>
    <property type="match status" value="1"/>
</dbReference>
<gene>
    <name evidence="2" type="ordered locus">Nther_0139</name>
</gene>
<dbReference type="Proteomes" id="UP000001683">
    <property type="component" value="Chromosome"/>
</dbReference>
<dbReference type="HOGENOM" id="CLU_008325_1_1_9"/>
<sequence length="306" mass="35321">MRYMVNSQTLDVHGREVVLTNLLKPIWPEKDITKYDLIKYFLDMSPYILPHLKNRPLVITRFPEGVHKEGFYQKDIKKAGNSPSWLKTITIPTKNKERERQVIDYLVVDHPATLVWLGNLAAVELHPWLSSVESLDYPDFGVFDLDPMPQADFYQVKTLAFSIKKILNQLEITGYPKLTGSSGLQIFVPFYPKYTYQEIREFIHKVCLQVLDHHADIATIERKVNQRPSHKVYLDYLQNAKGKTISAIYGPRANKGAHVSVPVNWEELANIETSRQYDVLSVGARMKNTGDVFKTILENKQKLNFC</sequence>
<dbReference type="InterPro" id="IPR014145">
    <property type="entry name" value="LigD_pol_dom"/>
</dbReference>